<feature type="binding site" description="in other chain" evidence="14">
    <location>
        <position position="338"/>
    </location>
    <ligand>
        <name>UDP-alpha-D-glucose</name>
        <dbReference type="ChEBI" id="CHEBI:58885"/>
        <note>ligand shared between dimeric partners</note>
    </ligand>
</feature>
<dbReference type="InterPro" id="IPR036265">
    <property type="entry name" value="HIT-like_sf"/>
</dbReference>
<feature type="binding site" evidence="16">
    <location>
        <position position="197"/>
    </location>
    <ligand>
        <name>Fe cation</name>
        <dbReference type="ChEBI" id="CHEBI:24875"/>
    </ligand>
</feature>
<comment type="pathway">
    <text evidence="2 17">Carbohydrate metabolism; galactose metabolism.</text>
</comment>
<feature type="domain" description="Galactose-1-phosphate uridyl transferase C-terminal" evidence="19">
    <location>
        <begin position="200"/>
        <end position="361"/>
    </location>
</feature>
<feature type="binding site" evidence="14">
    <location>
        <begin position="331"/>
        <end position="332"/>
    </location>
    <ligand>
        <name>UDP-alpha-D-glucose</name>
        <dbReference type="ChEBI" id="CHEBI:58885"/>
        <note>ligand shared between dimeric partners</note>
    </ligand>
</feature>
<feature type="binding site" evidence="16">
    <location>
        <position position="296"/>
    </location>
    <ligand>
        <name>Fe cation</name>
        <dbReference type="ChEBI" id="CHEBI:24875"/>
    </ligand>
</feature>
<evidence type="ECO:0000256" key="4">
    <source>
        <dbReference type="ARBA" id="ARBA00012384"/>
    </source>
</evidence>
<dbReference type="PANTHER" id="PTHR11943:SF1">
    <property type="entry name" value="GALACTOSE-1-PHOSPHATE URIDYLYLTRANSFERASE"/>
    <property type="match status" value="1"/>
</dbReference>
<dbReference type="GO" id="GO:0008270">
    <property type="term" value="F:zinc ion binding"/>
    <property type="evidence" value="ECO:0007669"/>
    <property type="project" value="InterPro"/>
</dbReference>
<dbReference type="InterPro" id="IPR001937">
    <property type="entry name" value="GalP_UDPtransf1"/>
</dbReference>
<comment type="cofactor">
    <cofactor evidence="15">
        <name>Zn(2+)</name>
        <dbReference type="ChEBI" id="CHEBI:29105"/>
    </cofactor>
    <text evidence="15">Binds 1 zinc ion per subunit.</text>
</comment>
<keyword evidence="7 17" id="KW-0548">Nucleotidyltransferase</keyword>
<feature type="active site" description="Tele-UMP-histidine intermediate" evidence="13">
    <location>
        <position position="181"/>
    </location>
</feature>
<reference evidence="20 21" key="1">
    <citation type="submission" date="2018-05" db="EMBL/GenBank/DDBJ databases">
        <title>A metagenomic window into the 2 km-deep terrestrial subsurface aquifer revealed taxonomically and functionally diverse microbial community comprising novel uncultured bacterial lineages.</title>
        <authorList>
            <person name="Kadnikov V.V."/>
            <person name="Mardanov A.V."/>
            <person name="Beletsky A.V."/>
            <person name="Banks D."/>
            <person name="Pimenov N.V."/>
            <person name="Frank Y.A."/>
            <person name="Karnachuk O.V."/>
            <person name="Ravin N.V."/>
        </authorList>
    </citation>
    <scope>NUCLEOTIDE SEQUENCE [LARGE SCALE GENOMIC DNA]</scope>
    <source>
        <strain evidence="20">BY</strain>
    </source>
</reference>
<dbReference type="Pfam" id="PF01087">
    <property type="entry name" value="GalP_UDP_transf"/>
    <property type="match status" value="1"/>
</dbReference>
<evidence type="ECO:0000313" key="20">
    <source>
        <dbReference type="EMBL" id="AXA37554.1"/>
    </source>
</evidence>
<evidence type="ECO:0000256" key="16">
    <source>
        <dbReference type="PIRSR" id="PIRSR000808-4"/>
    </source>
</evidence>
<evidence type="ECO:0000256" key="1">
    <source>
        <dbReference type="ARBA" id="ARBA00001107"/>
    </source>
</evidence>
<dbReference type="FunFam" id="3.30.428.10:FF:000001">
    <property type="entry name" value="Galactose-1-phosphate uridylyltransferase"/>
    <property type="match status" value="1"/>
</dbReference>
<dbReference type="Proteomes" id="UP000262583">
    <property type="component" value="Chromosome"/>
</dbReference>
<dbReference type="Pfam" id="PF02744">
    <property type="entry name" value="GalP_UDP_tr_C"/>
    <property type="match status" value="1"/>
</dbReference>
<keyword evidence="16" id="KW-0408">Iron</keyword>
<evidence type="ECO:0000256" key="10">
    <source>
        <dbReference type="ARBA" id="ARBA00023144"/>
    </source>
</evidence>
<evidence type="ECO:0000256" key="8">
    <source>
        <dbReference type="ARBA" id="ARBA00022723"/>
    </source>
</evidence>
<evidence type="ECO:0000256" key="13">
    <source>
        <dbReference type="PIRSR" id="PIRSR000808-1"/>
    </source>
</evidence>
<proteinExistence type="inferred from homology"/>
<dbReference type="Gene3D" id="3.30.428.10">
    <property type="entry name" value="HIT-like"/>
    <property type="match status" value="2"/>
</dbReference>
<feature type="binding site" description="in other chain" evidence="14">
    <location>
        <begin position="91"/>
        <end position="92"/>
    </location>
    <ligand>
        <name>UDP-alpha-D-glucose</name>
        <dbReference type="ChEBI" id="CHEBI:58885"/>
        <note>ligand shared between dimeric partners</note>
    </ligand>
</feature>
<dbReference type="InterPro" id="IPR005849">
    <property type="entry name" value="GalP_Utransf_N"/>
</dbReference>
<feature type="domain" description="Galactose-1-phosphate uridyl transferase N-terminal" evidence="18">
    <location>
        <begin position="23"/>
        <end position="191"/>
    </location>
</feature>
<evidence type="ECO:0000256" key="17">
    <source>
        <dbReference type="RuleBase" id="RU000506"/>
    </source>
</evidence>
<dbReference type="PROSITE" id="PS00117">
    <property type="entry name" value="GAL_P_UDP_TRANSF_I"/>
    <property type="match status" value="1"/>
</dbReference>
<dbReference type="GO" id="GO:0033499">
    <property type="term" value="P:galactose catabolic process via UDP-galactose, Leloir pathway"/>
    <property type="evidence" value="ECO:0007669"/>
    <property type="project" value="TreeGrafter"/>
</dbReference>
<evidence type="ECO:0000256" key="2">
    <source>
        <dbReference type="ARBA" id="ARBA00004947"/>
    </source>
</evidence>
<dbReference type="KEGG" id="schv:BRCON_2812"/>
<protein>
    <recommendedName>
        <fullName evidence="5 12">Galactose-1-phosphate uridylyltransferase</fullName>
        <ecNumber evidence="4 12">2.7.7.12</ecNumber>
    </recommendedName>
</protein>
<dbReference type="AlphaFoldDB" id="A0A2Z4Y8I3"/>
<evidence type="ECO:0000256" key="14">
    <source>
        <dbReference type="PIRSR" id="PIRSR000808-2"/>
    </source>
</evidence>
<evidence type="ECO:0000256" key="7">
    <source>
        <dbReference type="ARBA" id="ARBA00022695"/>
    </source>
</evidence>
<feature type="binding site" evidence="14">
    <location>
        <begin position="326"/>
        <end position="327"/>
    </location>
    <ligand>
        <name>UDP-alpha-D-glucose</name>
        <dbReference type="ChEBI" id="CHEBI:58885"/>
        <note>ligand shared between dimeric partners</note>
    </ligand>
</feature>
<dbReference type="FunFam" id="3.30.428.10:FF:000002">
    <property type="entry name" value="Galactose-1-phosphate uridylyltransferase"/>
    <property type="match status" value="1"/>
</dbReference>
<feature type="binding site" evidence="15">
    <location>
        <position position="69"/>
    </location>
    <ligand>
        <name>Zn(2+)</name>
        <dbReference type="ChEBI" id="CHEBI:29105"/>
    </ligand>
</feature>
<evidence type="ECO:0000259" key="18">
    <source>
        <dbReference type="Pfam" id="PF01087"/>
    </source>
</evidence>
<evidence type="ECO:0000256" key="5">
    <source>
        <dbReference type="ARBA" id="ARBA00016340"/>
    </source>
</evidence>
<evidence type="ECO:0000256" key="6">
    <source>
        <dbReference type="ARBA" id="ARBA00022679"/>
    </source>
</evidence>
<keyword evidence="8 15" id="KW-0479">Metal-binding</keyword>
<dbReference type="EC" id="2.7.7.12" evidence="4 12"/>
<dbReference type="SUPFAM" id="SSF54197">
    <property type="entry name" value="HIT-like"/>
    <property type="match status" value="2"/>
</dbReference>
<dbReference type="NCBIfam" id="TIGR00209">
    <property type="entry name" value="galT_1"/>
    <property type="match status" value="1"/>
</dbReference>
<dbReference type="EMBL" id="CP030759">
    <property type="protein sequence ID" value="AXA37554.1"/>
    <property type="molecule type" value="Genomic_DNA"/>
</dbReference>
<dbReference type="UniPathway" id="UPA00214"/>
<evidence type="ECO:0000256" key="3">
    <source>
        <dbReference type="ARBA" id="ARBA00010951"/>
    </source>
</evidence>
<dbReference type="GO" id="GO:0008108">
    <property type="term" value="F:UDP-glucose:hexose-1-phosphate uridylyltransferase activity"/>
    <property type="evidence" value="ECO:0007669"/>
    <property type="project" value="UniProtKB-UniRule"/>
</dbReference>
<dbReference type="InterPro" id="IPR019779">
    <property type="entry name" value="GalP_UDPtransf1_His-AS"/>
</dbReference>
<comment type="similarity">
    <text evidence="3 17">Belongs to the galactose-1-phosphate uridylyltransferase type 1 family.</text>
</comment>
<feature type="binding site" evidence="16">
    <location>
        <position position="311"/>
    </location>
    <ligand>
        <name>Fe cation</name>
        <dbReference type="ChEBI" id="CHEBI:24875"/>
    </ligand>
</feature>
<feature type="binding site" evidence="15">
    <location>
        <position position="128"/>
    </location>
    <ligand>
        <name>Zn(2+)</name>
        <dbReference type="ChEBI" id="CHEBI:29105"/>
    </ligand>
</feature>
<feature type="binding site" description="in other chain" evidence="14">
    <location>
        <position position="75"/>
    </location>
    <ligand>
        <name>UDP-alpha-D-glucose</name>
        <dbReference type="ChEBI" id="CHEBI:58885"/>
        <note>ligand shared between dimeric partners</note>
    </ligand>
</feature>
<evidence type="ECO:0000256" key="15">
    <source>
        <dbReference type="PIRSR" id="PIRSR000808-3"/>
    </source>
</evidence>
<feature type="binding site" description="in other chain" evidence="14">
    <location>
        <begin position="174"/>
        <end position="176"/>
    </location>
    <ligand>
        <name>UDP-alpha-D-glucose</name>
        <dbReference type="ChEBI" id="CHEBI:58885"/>
        <note>ligand shared between dimeric partners</note>
    </ligand>
</feature>
<feature type="binding site" description="in other chain" evidence="14">
    <location>
        <position position="168"/>
    </location>
    <ligand>
        <name>UDP-alpha-D-glucose</name>
        <dbReference type="ChEBI" id="CHEBI:58885"/>
        <note>ligand shared between dimeric partners</note>
    </ligand>
</feature>
<dbReference type="PIRSF" id="PIRSF000808">
    <property type="entry name" value="GalT"/>
    <property type="match status" value="1"/>
</dbReference>
<dbReference type="CDD" id="cd00608">
    <property type="entry name" value="GalT"/>
    <property type="match status" value="1"/>
</dbReference>
<feature type="binding site" description="in other chain" evidence="14">
    <location>
        <position position="183"/>
    </location>
    <ligand>
        <name>UDP-alpha-D-glucose</name>
        <dbReference type="ChEBI" id="CHEBI:58885"/>
        <note>ligand shared between dimeric partners</note>
    </ligand>
</feature>
<accession>A0A2Z4Y8I3</accession>
<dbReference type="InterPro" id="IPR005850">
    <property type="entry name" value="GalP_Utransf_C"/>
</dbReference>
<keyword evidence="10 17" id="KW-0299">Galactose metabolism</keyword>
<keyword evidence="6 17" id="KW-0808">Transferase</keyword>
<evidence type="ECO:0000259" key="19">
    <source>
        <dbReference type="Pfam" id="PF02744"/>
    </source>
</evidence>
<feature type="binding site" evidence="14">
    <location>
        <begin position="42"/>
        <end position="45"/>
    </location>
    <ligand>
        <name>UDP-alpha-D-glucose</name>
        <dbReference type="ChEBI" id="CHEBI:58885"/>
        <note>ligand shared between dimeric partners</note>
    </ligand>
</feature>
<dbReference type="NCBIfam" id="NF008724">
    <property type="entry name" value="PRK11720.1"/>
    <property type="match status" value="1"/>
</dbReference>
<feature type="binding site" evidence="15">
    <location>
        <position position="179"/>
    </location>
    <ligand>
        <name>Zn(2+)</name>
        <dbReference type="ChEBI" id="CHEBI:29105"/>
    </ligand>
</feature>
<dbReference type="PANTHER" id="PTHR11943">
    <property type="entry name" value="GALACTOSE-1-PHOSPHATE URIDYLYLTRANSFERASE"/>
    <property type="match status" value="1"/>
</dbReference>
<evidence type="ECO:0000313" key="21">
    <source>
        <dbReference type="Proteomes" id="UP000262583"/>
    </source>
</evidence>
<comment type="cofactor">
    <cofactor evidence="16">
        <name>Fe cation</name>
        <dbReference type="ChEBI" id="CHEBI:24875"/>
    </cofactor>
    <text evidence="16">Binds 1 Fe cation per subunit.</text>
</comment>
<feature type="binding site" evidence="16">
    <location>
        <position position="313"/>
    </location>
    <ligand>
        <name>Fe cation</name>
        <dbReference type="ChEBI" id="CHEBI:24875"/>
    </ligand>
</feature>
<name>A0A2Z4Y8I3_SUMC1</name>
<sequence>MECEQRVPPEGRSLFVSHQLFQRPHRRWNPLTGEWVLVSPHRLQRPWQGKVESPPAEDLPAYDPQCYLCPGNARAGGHRNPVYKDIFVFDNDFPALLPEEQPTSYSNGLLRAESEGGVCRVVCFTPRHDVTLSRMSQQAIRLVIDTWAEETRRLSARQEIGYVQIFENRGQLMGCSNPHPHCQIWATTSVPVEPEKEDATQRVWYEQTGMHLLGNYLTTEMQERERIVCENEHWVALVPFWAKWPFETLLIPHSKASTLPELMDSERDALADILKRLTTRYDNLFQISFPYTMGFHQAPCEGRPTAHWRLHVHFYPPLLRSATVQKFMVGFEMLGTPQRDLTPEAAAERLREQSEVHYRERTLEESVS</sequence>
<dbReference type="GO" id="GO:0005737">
    <property type="term" value="C:cytoplasm"/>
    <property type="evidence" value="ECO:0007669"/>
    <property type="project" value="TreeGrafter"/>
</dbReference>
<organism evidence="20 21">
    <name type="scientific">Sumerlaea chitinivorans</name>
    <dbReference type="NCBI Taxonomy" id="2250252"/>
    <lineage>
        <taxon>Bacteria</taxon>
        <taxon>Candidatus Sumerlaeota</taxon>
        <taxon>Candidatus Sumerlaeia</taxon>
        <taxon>Candidatus Sumerlaeales</taxon>
        <taxon>Candidatus Sumerlaeaceae</taxon>
        <taxon>Candidatus Sumerlaea</taxon>
    </lineage>
</organism>
<evidence type="ECO:0000256" key="12">
    <source>
        <dbReference type="NCBIfam" id="TIGR00209"/>
    </source>
</evidence>
<feature type="binding site" evidence="15">
    <location>
        <position position="66"/>
    </location>
    <ligand>
        <name>Zn(2+)</name>
        <dbReference type="ChEBI" id="CHEBI:29105"/>
    </ligand>
</feature>
<evidence type="ECO:0000256" key="11">
    <source>
        <dbReference type="ARBA" id="ARBA00023277"/>
    </source>
</evidence>
<comment type="catalytic activity">
    <reaction evidence="1 17">
        <text>alpha-D-galactose 1-phosphate + UDP-alpha-D-glucose = alpha-D-glucose 1-phosphate + UDP-alpha-D-galactose</text>
        <dbReference type="Rhea" id="RHEA:13989"/>
        <dbReference type="ChEBI" id="CHEBI:58336"/>
        <dbReference type="ChEBI" id="CHEBI:58601"/>
        <dbReference type="ChEBI" id="CHEBI:58885"/>
        <dbReference type="ChEBI" id="CHEBI:66914"/>
        <dbReference type="EC" id="2.7.7.12"/>
    </reaction>
</comment>
<keyword evidence="11 17" id="KW-0119">Carbohydrate metabolism</keyword>
<keyword evidence="9 15" id="KW-0862">Zinc</keyword>
<gene>
    <name evidence="20" type="ORF">BRCON_2812</name>
</gene>
<evidence type="ECO:0000256" key="9">
    <source>
        <dbReference type="ARBA" id="ARBA00022833"/>
    </source>
</evidence>